<dbReference type="InterPro" id="IPR029056">
    <property type="entry name" value="Ribokinase-like"/>
</dbReference>
<dbReference type="GO" id="GO:0016773">
    <property type="term" value="F:phosphotransferase activity, alcohol group as acceptor"/>
    <property type="evidence" value="ECO:0007669"/>
    <property type="project" value="InterPro"/>
</dbReference>
<evidence type="ECO:0000259" key="3">
    <source>
        <dbReference type="Pfam" id="PF00294"/>
    </source>
</evidence>
<dbReference type="InterPro" id="IPR011913">
    <property type="entry name" value="RfaE_dom_I"/>
</dbReference>
<comment type="caution">
    <text evidence="4">The sequence shown here is derived from an EMBL/GenBank/DDBJ whole genome shotgun (WGS) entry which is preliminary data.</text>
</comment>
<name>A0A2G9C7X6_9BURK</name>
<dbReference type="AlphaFoldDB" id="A0A2G9C7X6"/>
<dbReference type="Gene3D" id="3.40.1190.20">
    <property type="match status" value="1"/>
</dbReference>
<dbReference type="GO" id="GO:0005829">
    <property type="term" value="C:cytosol"/>
    <property type="evidence" value="ECO:0007669"/>
    <property type="project" value="TreeGrafter"/>
</dbReference>
<evidence type="ECO:0000256" key="2">
    <source>
        <dbReference type="ARBA" id="ARBA00022777"/>
    </source>
</evidence>
<dbReference type="InterPro" id="IPR011611">
    <property type="entry name" value="PfkB_dom"/>
</dbReference>
<feature type="domain" description="Carbohydrate kinase PfkB" evidence="3">
    <location>
        <begin position="13"/>
        <end position="303"/>
    </location>
</feature>
<dbReference type="FunFam" id="3.40.1190.20:FF:000002">
    <property type="entry name" value="Bifunctional protein HldE"/>
    <property type="match status" value="1"/>
</dbReference>
<keyword evidence="1" id="KW-0808">Transferase</keyword>
<proteinExistence type="predicted"/>
<dbReference type="PANTHER" id="PTHR46969">
    <property type="entry name" value="BIFUNCTIONAL PROTEIN HLDE"/>
    <property type="match status" value="1"/>
</dbReference>
<dbReference type="GO" id="GO:0033785">
    <property type="term" value="F:heptose 7-phosphate kinase activity"/>
    <property type="evidence" value="ECO:0007669"/>
    <property type="project" value="TreeGrafter"/>
</dbReference>
<protein>
    <submittedName>
        <fullName evidence="4">D-glycero-beta-D-manno-heptose-7-phosphate kinase</fullName>
    </submittedName>
</protein>
<organism evidence="4 5">
    <name type="scientific">Roseateles chitinivorans</name>
    <dbReference type="NCBI Taxonomy" id="2917965"/>
    <lineage>
        <taxon>Bacteria</taxon>
        <taxon>Pseudomonadati</taxon>
        <taxon>Pseudomonadota</taxon>
        <taxon>Betaproteobacteria</taxon>
        <taxon>Burkholderiales</taxon>
        <taxon>Sphaerotilaceae</taxon>
        <taxon>Roseateles</taxon>
    </lineage>
</organism>
<evidence type="ECO:0000313" key="4">
    <source>
        <dbReference type="EMBL" id="PIM51649.1"/>
    </source>
</evidence>
<gene>
    <name evidence="4" type="primary">rfaE1</name>
    <name evidence="4" type="ORF">CS062_18725</name>
</gene>
<dbReference type="SUPFAM" id="SSF53613">
    <property type="entry name" value="Ribokinase-like"/>
    <property type="match status" value="1"/>
</dbReference>
<dbReference type="InterPro" id="IPR002173">
    <property type="entry name" value="Carboh/pur_kinase_PfkB_CS"/>
</dbReference>
<dbReference type="NCBIfam" id="TIGR02198">
    <property type="entry name" value="rfaE_dom_I"/>
    <property type="match status" value="1"/>
</dbReference>
<dbReference type="PROSITE" id="PS00584">
    <property type="entry name" value="PFKB_KINASES_2"/>
    <property type="match status" value="1"/>
</dbReference>
<evidence type="ECO:0000313" key="5">
    <source>
        <dbReference type="Proteomes" id="UP000231501"/>
    </source>
</evidence>
<dbReference type="RefSeq" id="WP_099863096.1">
    <property type="nucleotide sequence ID" value="NZ_PEOG01000057.1"/>
</dbReference>
<keyword evidence="2 4" id="KW-0418">Kinase</keyword>
<sequence>MTATTLPELAPPEVLIVGDCMLDVYLEGAVNRISPEAPVPILRLHRQSQRAGGAANVALNLARLRCPCTVSGLVGTDTAGACLVALLDQPGITQRFVRGPAIDTIQKIRMVSQRQQLLRMDVESEPPADSVDELTTLAGELAARHRWILVSDYAKGALRQVQTLIERCRGLSCKVLVDPKRKDLEAYRGAWLIKPNLAELREAVGPWRDEDELCERLAALQRRLDIDHVLLTRGEHGMTLFSRDGPCLHVPTEAREVYDVSGAGDTVLAALTCFLARGAALEDAVRAANRAAGLVVGKFGTASVTLEELGVSA</sequence>
<dbReference type="GO" id="GO:0033786">
    <property type="term" value="F:heptose-1-phosphate adenylyltransferase activity"/>
    <property type="evidence" value="ECO:0007669"/>
    <property type="project" value="TreeGrafter"/>
</dbReference>
<dbReference type="Pfam" id="PF00294">
    <property type="entry name" value="PfkB"/>
    <property type="match status" value="1"/>
</dbReference>
<dbReference type="OrthoDB" id="9802794at2"/>
<reference evidence="4 5" key="1">
    <citation type="submission" date="2017-11" db="EMBL/GenBank/DDBJ databases">
        <title>Draft genome sequence of Mitsuaria sp. HWN-4.</title>
        <authorList>
            <person name="Gundlapally S.R."/>
        </authorList>
    </citation>
    <scope>NUCLEOTIDE SEQUENCE [LARGE SCALE GENOMIC DNA]</scope>
    <source>
        <strain evidence="4 5">HWN-4</strain>
    </source>
</reference>
<dbReference type="PANTHER" id="PTHR46969:SF1">
    <property type="entry name" value="BIFUNCTIONAL PROTEIN HLDE"/>
    <property type="match status" value="1"/>
</dbReference>
<dbReference type="CDD" id="cd01172">
    <property type="entry name" value="RfaE_like"/>
    <property type="match status" value="1"/>
</dbReference>
<dbReference type="Proteomes" id="UP000231501">
    <property type="component" value="Unassembled WGS sequence"/>
</dbReference>
<evidence type="ECO:0000256" key="1">
    <source>
        <dbReference type="ARBA" id="ARBA00022679"/>
    </source>
</evidence>
<accession>A0A2G9C7X6</accession>
<dbReference type="EMBL" id="PEOG01000057">
    <property type="protein sequence ID" value="PIM51649.1"/>
    <property type="molecule type" value="Genomic_DNA"/>
</dbReference>
<keyword evidence="5" id="KW-1185">Reference proteome</keyword>